<organism evidence="1 2">
    <name type="scientific">Stylosanthes scabra</name>
    <dbReference type="NCBI Taxonomy" id="79078"/>
    <lineage>
        <taxon>Eukaryota</taxon>
        <taxon>Viridiplantae</taxon>
        <taxon>Streptophyta</taxon>
        <taxon>Embryophyta</taxon>
        <taxon>Tracheophyta</taxon>
        <taxon>Spermatophyta</taxon>
        <taxon>Magnoliopsida</taxon>
        <taxon>eudicotyledons</taxon>
        <taxon>Gunneridae</taxon>
        <taxon>Pentapetalae</taxon>
        <taxon>rosids</taxon>
        <taxon>fabids</taxon>
        <taxon>Fabales</taxon>
        <taxon>Fabaceae</taxon>
        <taxon>Papilionoideae</taxon>
        <taxon>50 kb inversion clade</taxon>
        <taxon>dalbergioids sensu lato</taxon>
        <taxon>Dalbergieae</taxon>
        <taxon>Pterocarpus clade</taxon>
        <taxon>Stylosanthes</taxon>
    </lineage>
</organism>
<gene>
    <name evidence="1" type="ORF">PIB30_105740</name>
</gene>
<sequence>QFPEVRTKELFAEIADSLASFEGFAPNPCSVNVEGASGSRNEREIGVPQFSFPSFDFNLQVEAATGANELGESRSFGSLELQWQQHLIRYPQRPWRECQIPILMSKAAIGFCLGPSMSSQSESLSMESSPRWPPKVWSNYEFHEFARPDGSFEFWQWWSRVIDALKRRPQWRKRANSMAIILWKL</sequence>
<reference evidence="1 2" key="1">
    <citation type="journal article" date="2023" name="Plants (Basel)">
        <title>Bridging the Gap: Combining Genomics and Transcriptomics Approaches to Understand Stylosanthes scabra, an Orphan Legume from the Brazilian Caatinga.</title>
        <authorList>
            <person name="Ferreira-Neto J.R.C."/>
            <person name="da Silva M.D."/>
            <person name="Binneck E."/>
            <person name="de Melo N.F."/>
            <person name="da Silva R.H."/>
            <person name="de Melo A.L.T.M."/>
            <person name="Pandolfi V."/>
            <person name="Bustamante F.O."/>
            <person name="Brasileiro-Vidal A.C."/>
            <person name="Benko-Iseppon A.M."/>
        </authorList>
    </citation>
    <scope>NUCLEOTIDE SEQUENCE [LARGE SCALE GENOMIC DNA]</scope>
    <source>
        <tissue evidence="1">Leaves</tissue>
    </source>
</reference>
<dbReference type="Proteomes" id="UP001341840">
    <property type="component" value="Unassembled WGS sequence"/>
</dbReference>
<proteinExistence type="predicted"/>
<comment type="caution">
    <text evidence="1">The sequence shown here is derived from an EMBL/GenBank/DDBJ whole genome shotgun (WGS) entry which is preliminary data.</text>
</comment>
<feature type="non-terminal residue" evidence="1">
    <location>
        <position position="1"/>
    </location>
</feature>
<evidence type="ECO:0000313" key="2">
    <source>
        <dbReference type="Proteomes" id="UP001341840"/>
    </source>
</evidence>
<accession>A0ABU6VXK8</accession>
<name>A0ABU6VXK8_9FABA</name>
<protein>
    <submittedName>
        <fullName evidence="1">Uncharacterized protein</fullName>
    </submittedName>
</protein>
<keyword evidence="2" id="KW-1185">Reference proteome</keyword>
<evidence type="ECO:0000313" key="1">
    <source>
        <dbReference type="EMBL" id="MED6178249.1"/>
    </source>
</evidence>
<dbReference type="EMBL" id="JASCZI010155005">
    <property type="protein sequence ID" value="MED6178249.1"/>
    <property type="molecule type" value="Genomic_DNA"/>
</dbReference>